<dbReference type="Gene3D" id="1.10.630.10">
    <property type="entry name" value="Cytochrome P450"/>
    <property type="match status" value="1"/>
</dbReference>
<dbReference type="GeneID" id="19235560"/>
<name>U1HMH1_ENDPU</name>
<dbReference type="SUPFAM" id="SSF48264">
    <property type="entry name" value="Cytochrome P450"/>
    <property type="match status" value="1"/>
</dbReference>
<keyword evidence="2" id="KW-1185">Reference proteome</keyword>
<dbReference type="eggNOG" id="KOG0684">
    <property type="taxonomic scope" value="Eukaryota"/>
</dbReference>
<protein>
    <submittedName>
        <fullName evidence="1">Uncharacterized protein</fullName>
    </submittedName>
</protein>
<accession>U1HMH1</accession>
<reference evidence="2" key="1">
    <citation type="journal article" date="2014" name="BMC Genomics">
        <title>Genome characteristics reveal the impact of lichenization on lichen-forming fungus Endocarpon pusillum Hedwig (Verrucariales, Ascomycota).</title>
        <authorList>
            <person name="Wang Y.-Y."/>
            <person name="Liu B."/>
            <person name="Zhang X.-Y."/>
            <person name="Zhou Q.-M."/>
            <person name="Zhang T."/>
            <person name="Li H."/>
            <person name="Yu Y.-F."/>
            <person name="Zhang X.-L."/>
            <person name="Hao X.-Y."/>
            <person name="Wang M."/>
            <person name="Wang L."/>
            <person name="Wei J.-C."/>
        </authorList>
    </citation>
    <scope>NUCLEOTIDE SEQUENCE [LARGE SCALE GENOMIC DNA]</scope>
    <source>
        <strain evidence="2">Z07020 / HMAS-L-300199</strain>
    </source>
</reference>
<evidence type="ECO:0000313" key="1">
    <source>
        <dbReference type="EMBL" id="ERF71510.1"/>
    </source>
</evidence>
<evidence type="ECO:0000313" key="2">
    <source>
        <dbReference type="Proteomes" id="UP000019373"/>
    </source>
</evidence>
<dbReference type="GO" id="GO:0020037">
    <property type="term" value="F:heme binding"/>
    <property type="evidence" value="ECO:0007669"/>
    <property type="project" value="InterPro"/>
</dbReference>
<gene>
    <name evidence="1" type="ORF">EPUS_00499</name>
</gene>
<dbReference type="GO" id="GO:0005506">
    <property type="term" value="F:iron ion binding"/>
    <property type="evidence" value="ECO:0007669"/>
    <property type="project" value="InterPro"/>
</dbReference>
<dbReference type="OrthoDB" id="1055148at2759"/>
<dbReference type="GO" id="GO:0004497">
    <property type="term" value="F:monooxygenase activity"/>
    <property type="evidence" value="ECO:0007669"/>
    <property type="project" value="InterPro"/>
</dbReference>
<dbReference type="Proteomes" id="UP000019373">
    <property type="component" value="Unassembled WGS sequence"/>
</dbReference>
<sequence length="144" mass="16438">MILTRTIWLRDTRLSRVYLETKEDTWSFGDGMVVSLGYFDNLKTFVASLSRGINRRVALTHYSNIVRETSVSCFLKWAEKSEIDLFEHASVLVHAIVVQCLMGPDFYAENGNELYGLLHGMEADIGNMLNFILPDWVPHPAALR</sequence>
<dbReference type="AlphaFoldDB" id="U1HMH1"/>
<proteinExistence type="predicted"/>
<dbReference type="InterPro" id="IPR036396">
    <property type="entry name" value="Cyt_P450_sf"/>
</dbReference>
<dbReference type="EMBL" id="KE721204">
    <property type="protein sequence ID" value="ERF71510.1"/>
    <property type="molecule type" value="Genomic_DNA"/>
</dbReference>
<organism evidence="1 2">
    <name type="scientific">Endocarpon pusillum (strain Z07020 / HMAS-L-300199)</name>
    <name type="common">Lichen-forming fungus</name>
    <dbReference type="NCBI Taxonomy" id="1263415"/>
    <lineage>
        <taxon>Eukaryota</taxon>
        <taxon>Fungi</taxon>
        <taxon>Dikarya</taxon>
        <taxon>Ascomycota</taxon>
        <taxon>Pezizomycotina</taxon>
        <taxon>Eurotiomycetes</taxon>
        <taxon>Chaetothyriomycetidae</taxon>
        <taxon>Verrucariales</taxon>
        <taxon>Verrucariaceae</taxon>
        <taxon>Endocarpon</taxon>
    </lineage>
</organism>
<dbReference type="RefSeq" id="XP_007802719.1">
    <property type="nucleotide sequence ID" value="XM_007804528.1"/>
</dbReference>
<dbReference type="HOGENOM" id="CLU_1796459_0_0_1"/>
<dbReference type="GO" id="GO:0016705">
    <property type="term" value="F:oxidoreductase activity, acting on paired donors, with incorporation or reduction of molecular oxygen"/>
    <property type="evidence" value="ECO:0007669"/>
    <property type="project" value="InterPro"/>
</dbReference>